<evidence type="ECO:0000256" key="1">
    <source>
        <dbReference type="ARBA" id="ARBA00004123"/>
    </source>
</evidence>
<feature type="domain" description="MPN" evidence="12">
    <location>
        <begin position="1994"/>
        <end position="2125"/>
    </location>
</feature>
<dbReference type="CDD" id="cd17041">
    <property type="entry name" value="Ubl_WDR48"/>
    <property type="match status" value="1"/>
</dbReference>
<dbReference type="Pfam" id="PF10596">
    <property type="entry name" value="U6-snRNA_bdg"/>
    <property type="match status" value="1"/>
</dbReference>
<dbReference type="Gene3D" id="3.90.1570.40">
    <property type="match status" value="1"/>
</dbReference>
<dbReference type="FunFam" id="3.40.140.10:FF:000002">
    <property type="entry name" value="Pre-mRNA-processing-splicing factor 8"/>
    <property type="match status" value="1"/>
</dbReference>
<dbReference type="Pfam" id="PF11816">
    <property type="entry name" value="DUF3337"/>
    <property type="match status" value="1"/>
</dbReference>
<dbReference type="PANTHER" id="PTHR11140">
    <property type="entry name" value="PRE-MRNA SPLICING FACTOR PRP8"/>
    <property type="match status" value="1"/>
</dbReference>
<dbReference type="GO" id="GO:0030620">
    <property type="term" value="F:U2 snRNA binding"/>
    <property type="evidence" value="ECO:0007669"/>
    <property type="project" value="TreeGrafter"/>
</dbReference>
<evidence type="ECO:0000256" key="3">
    <source>
        <dbReference type="ARBA" id="ARBA00022574"/>
    </source>
</evidence>
<dbReference type="InterPro" id="IPR012591">
    <property type="entry name" value="PRO8NT"/>
</dbReference>
<keyword evidence="5" id="KW-0747">Spliceosome</keyword>
<dbReference type="FunFam" id="1.20.80.40:FF:000001">
    <property type="entry name" value="Pre-mRNA-processing-splicing factor 8"/>
    <property type="match status" value="1"/>
</dbReference>
<feature type="repeat" description="WD" evidence="10">
    <location>
        <begin position="2406"/>
        <end position="2438"/>
    </location>
</feature>
<dbReference type="STRING" id="1147741.A0A158Q8M9"/>
<accession>A0A158Q8M9</accession>
<evidence type="ECO:0000256" key="4">
    <source>
        <dbReference type="ARBA" id="ARBA00022664"/>
    </source>
</evidence>
<dbReference type="InterPro" id="IPR019775">
    <property type="entry name" value="WD40_repeat_CS"/>
</dbReference>
<organism evidence="13 14">
    <name type="scientific">Elaeophora elaphi</name>
    <dbReference type="NCBI Taxonomy" id="1147741"/>
    <lineage>
        <taxon>Eukaryota</taxon>
        <taxon>Metazoa</taxon>
        <taxon>Ecdysozoa</taxon>
        <taxon>Nematoda</taxon>
        <taxon>Chromadorea</taxon>
        <taxon>Rhabditida</taxon>
        <taxon>Spirurina</taxon>
        <taxon>Spiruromorpha</taxon>
        <taxon>Filarioidea</taxon>
        <taxon>Onchocercidae</taxon>
        <taxon>Elaeophora</taxon>
    </lineage>
</organism>
<dbReference type="Proteomes" id="UP000050640">
    <property type="component" value="Unplaced"/>
</dbReference>
<dbReference type="InterPro" id="IPR015943">
    <property type="entry name" value="WD40/YVTN_repeat-like_dom_sf"/>
</dbReference>
<evidence type="ECO:0000256" key="2">
    <source>
        <dbReference type="ARBA" id="ARBA00021538"/>
    </source>
</evidence>
<evidence type="ECO:0000256" key="6">
    <source>
        <dbReference type="ARBA" id="ARBA00022737"/>
    </source>
</evidence>
<dbReference type="InterPro" id="IPR021772">
    <property type="entry name" value="WDR48/Bun107"/>
</dbReference>
<keyword evidence="3 10" id="KW-0853">WD repeat</keyword>
<dbReference type="Pfam" id="PF10598">
    <property type="entry name" value="RRM_4"/>
    <property type="match status" value="1"/>
</dbReference>
<dbReference type="GO" id="GO:0030619">
    <property type="term" value="F:U1 snRNA binding"/>
    <property type="evidence" value="ECO:0007669"/>
    <property type="project" value="TreeGrafter"/>
</dbReference>
<evidence type="ECO:0000256" key="9">
    <source>
        <dbReference type="ARBA" id="ARBA00023242"/>
    </source>
</evidence>
<dbReference type="InterPro" id="IPR021983">
    <property type="entry name" value="PRP8_domainIV"/>
</dbReference>
<dbReference type="FunFam" id="3.90.1570.40:FF:000001">
    <property type="entry name" value="Pre-mRNA-processing-splicing factor 8"/>
    <property type="match status" value="1"/>
</dbReference>
<dbReference type="InterPro" id="IPR027652">
    <property type="entry name" value="PRP8"/>
</dbReference>
<dbReference type="Gene3D" id="3.40.140.10">
    <property type="entry name" value="Cytidine Deaminase, domain 2"/>
    <property type="match status" value="1"/>
</dbReference>
<dbReference type="CDD" id="cd08056">
    <property type="entry name" value="MPN_PRP8"/>
    <property type="match status" value="1"/>
</dbReference>
<feature type="repeat" description="WD" evidence="10">
    <location>
        <begin position="2313"/>
        <end position="2354"/>
    </location>
</feature>
<dbReference type="GO" id="GO:0005682">
    <property type="term" value="C:U5 snRNP"/>
    <property type="evidence" value="ECO:0007669"/>
    <property type="project" value="UniProtKB-ARBA"/>
</dbReference>
<evidence type="ECO:0000313" key="13">
    <source>
        <dbReference type="Proteomes" id="UP000050640"/>
    </source>
</evidence>
<dbReference type="InterPro" id="IPR043173">
    <property type="entry name" value="Prp8_domainIV_fingers"/>
</dbReference>
<keyword evidence="4" id="KW-0507">mRNA processing</keyword>
<dbReference type="GO" id="GO:0008237">
    <property type="term" value="F:metallopeptidase activity"/>
    <property type="evidence" value="ECO:0007669"/>
    <property type="project" value="InterPro"/>
</dbReference>
<protein>
    <recommendedName>
        <fullName evidence="2">WD repeat-containing protein 48 homolog</fullName>
    </recommendedName>
</protein>
<dbReference type="Gene3D" id="3.30.43.40">
    <property type="entry name" value="Pre-mRNA-processing-splicing factor 8, U5-snRNA-binding domain"/>
    <property type="match status" value="1"/>
</dbReference>
<feature type="repeat" description="WD" evidence="10">
    <location>
        <begin position="2240"/>
        <end position="2272"/>
    </location>
</feature>
<dbReference type="PROSITE" id="PS00678">
    <property type="entry name" value="WD_REPEATS_1"/>
    <property type="match status" value="1"/>
</dbReference>
<evidence type="ECO:0000256" key="8">
    <source>
        <dbReference type="ARBA" id="ARBA00023187"/>
    </source>
</evidence>
<name>A0A158Q8M9_9BILA</name>
<dbReference type="Pfam" id="PF10597">
    <property type="entry name" value="U5_2-snRNA_bdg"/>
    <property type="match status" value="1"/>
</dbReference>
<evidence type="ECO:0000256" key="5">
    <source>
        <dbReference type="ARBA" id="ARBA00022728"/>
    </source>
</evidence>
<dbReference type="GO" id="GO:0097157">
    <property type="term" value="F:pre-mRNA intronic binding"/>
    <property type="evidence" value="ECO:0007669"/>
    <property type="project" value="TreeGrafter"/>
</dbReference>
<dbReference type="GO" id="GO:0000393">
    <property type="term" value="P:spliceosomal conformational changes to generate catalytic conformation"/>
    <property type="evidence" value="ECO:0007669"/>
    <property type="project" value="UniProtKB-ARBA"/>
</dbReference>
<dbReference type="GO" id="GO:0000244">
    <property type="term" value="P:spliceosomal tri-snRNP complex assembly"/>
    <property type="evidence" value="ECO:0007669"/>
    <property type="project" value="TreeGrafter"/>
</dbReference>
<dbReference type="CDD" id="cd13838">
    <property type="entry name" value="RNase_H_like_Prp8_IV"/>
    <property type="match status" value="1"/>
</dbReference>
<keyword evidence="9" id="KW-0539">Nucleus</keyword>
<dbReference type="Gene3D" id="3.30.420.230">
    <property type="match status" value="1"/>
</dbReference>
<dbReference type="SMART" id="SM00232">
    <property type="entry name" value="JAB_MPN"/>
    <property type="match status" value="1"/>
</dbReference>
<dbReference type="InterPro" id="IPR012337">
    <property type="entry name" value="RNaseH-like_sf"/>
</dbReference>
<dbReference type="InterPro" id="IPR012984">
    <property type="entry name" value="PROCT"/>
</dbReference>
<evidence type="ECO:0000256" key="11">
    <source>
        <dbReference type="SAM" id="MobiDB-lite"/>
    </source>
</evidence>
<proteinExistence type="predicted"/>
<feature type="region of interest" description="Disordered" evidence="11">
    <location>
        <begin position="60"/>
        <end position="80"/>
    </location>
</feature>
<comment type="subcellular location">
    <subcellularLocation>
        <location evidence="1">Nucleus</location>
    </subcellularLocation>
</comment>
<keyword evidence="7" id="KW-0694">RNA-binding</keyword>
<dbReference type="CDD" id="cd00200">
    <property type="entry name" value="WD40"/>
    <property type="match status" value="1"/>
</dbReference>
<feature type="repeat" description="WD" evidence="10">
    <location>
        <begin position="2355"/>
        <end position="2396"/>
    </location>
</feature>
<dbReference type="InterPro" id="IPR037518">
    <property type="entry name" value="MPN"/>
</dbReference>
<dbReference type="InterPro" id="IPR012592">
    <property type="entry name" value="PROCN"/>
</dbReference>
<dbReference type="Pfam" id="PF12134">
    <property type="entry name" value="PRP8_domainIV"/>
    <property type="match status" value="1"/>
</dbReference>
<dbReference type="Gene3D" id="2.130.10.10">
    <property type="entry name" value="YVTN repeat-like/Quinoprotein amine dehydrogenase"/>
    <property type="match status" value="2"/>
</dbReference>
<dbReference type="FunFam" id="3.30.43.40:FF:000001">
    <property type="entry name" value="Pre-mRNA-processing-splicing factor 8"/>
    <property type="match status" value="1"/>
</dbReference>
<dbReference type="PROSITE" id="PS50082">
    <property type="entry name" value="WD_REPEATS_2"/>
    <property type="match status" value="5"/>
</dbReference>
<dbReference type="GO" id="GO:0000974">
    <property type="term" value="C:Prp19 complex"/>
    <property type="evidence" value="ECO:0007669"/>
    <property type="project" value="UniProtKB-ARBA"/>
</dbReference>
<dbReference type="GO" id="GO:0071013">
    <property type="term" value="C:catalytic step 2 spliceosome"/>
    <property type="evidence" value="ECO:0007669"/>
    <property type="project" value="TreeGrafter"/>
</dbReference>
<evidence type="ECO:0000313" key="14">
    <source>
        <dbReference type="WBParaSite" id="EEL_0000817701-mRNA-1"/>
    </source>
</evidence>
<dbReference type="InterPro" id="IPR019582">
    <property type="entry name" value="RRM_spliceosomal_PrP8"/>
</dbReference>
<dbReference type="Pfam" id="PF00400">
    <property type="entry name" value="WD40"/>
    <property type="match status" value="6"/>
</dbReference>
<feature type="compositionally biased region" description="Polar residues" evidence="11">
    <location>
        <begin position="60"/>
        <end position="70"/>
    </location>
</feature>
<dbReference type="InterPro" id="IPR019580">
    <property type="entry name" value="Prp8_U6-snRNA-bd"/>
</dbReference>
<feature type="repeat" description="WD" evidence="10">
    <location>
        <begin position="2448"/>
        <end position="2487"/>
    </location>
</feature>
<evidence type="ECO:0000259" key="12">
    <source>
        <dbReference type="PROSITE" id="PS50249"/>
    </source>
</evidence>
<dbReference type="Pfam" id="PF08084">
    <property type="entry name" value="PROCT"/>
    <property type="match status" value="1"/>
</dbReference>
<dbReference type="InterPro" id="IPR036322">
    <property type="entry name" value="WD40_repeat_dom_sf"/>
</dbReference>
<evidence type="ECO:0000256" key="7">
    <source>
        <dbReference type="ARBA" id="ARBA00022884"/>
    </source>
</evidence>
<dbReference type="Gene3D" id="1.20.80.40">
    <property type="match status" value="1"/>
</dbReference>
<evidence type="ECO:0000256" key="10">
    <source>
        <dbReference type="PROSITE-ProRule" id="PRU00221"/>
    </source>
</evidence>
<sequence>MQYDDSSIYSGIVLKYVKVVYTDLKIFQHFRYCGPHLLTVAEMSLPISAPFTNVTSQSGTFFQPPTQPQSGGHHAGPPQMLPENILEEKARKWKQLQSKRYAEKRKFGFVDSQKEDMPPEHVRKIIRDHGDMTSRKYRHDKRVYLGALKYMPHAVLKLLENMPMPWEQIRDVKVLYHITGAITFVNEIPRVIEPVYMAQWGTMWIMMRREKRDRRHFKRMRFPPFDDEEPPLDYADNILDVEPLEPIQMELDQDEDKTVAEWFYDHKPLATTRFVNGTTYRRWAFSIPMMATLYRLANQLLTDLVDDNYFYLFDLKSFFTAKALNVAIPGGPKFEPLVKDLNALDEDWNEFNDINKVIIRAPIRTEYRIAFPFMYNNLINSLPVQVSCYLFRSFKSTKFFQSTTLDWVEAGLQVLRQGYNMLNLLIHRKNLNYLHLDYNFNLKPVKTLTTKERKKSRFGNAFHLCREILRLTKLVVDAHVQYRLNNVDAYQLADGLQYIFSHVGQLTGMYRYKYKLMRQVRMCKDLKHLIYYRFNTGPVGKGPGCGVWAPGWRVWLFFMRGITPLLERWLGNLLSRQFEGRHSKGVAKTVTKQRVESHFDLELRAAVMHDILDMMPEGIKQNKARVILQHLSEAWRCWKANIPWKVPGLPTPVENMILRYVKAKADWWTNSAHYNRERVRRGATVDKTVCKKNLGRLTRLYLKAEQERQHNYLKDGPYISAEEAVAVYTTTVHWLESRRFSPIPFPPLSYKHDTKLLILALERLKEAYSVKNRLNQSQREELALIEQAYDNPHEALSRIKRHMLTQRAFKEVGIEFMDLYSHLVPVYDIEPLEKVTDAYLDQYLWCQGINNLQEVWDTVEGECDVMLEARLEKVYEKMDLTLLNRLLRLIVDHNIADYMTAKNNVLINYKDMNHTNSFGIIRGLQFASFIVQYYGLVLDLLILGLRRASEIAGPPQCPNEFLTYQDVATEIVHPIRLYCRYIDKIWIFFRFSADDARDLIQRYLTEHPDPNNENIVGYNNKKCWPRDARMRLMKHDVNLGRAVFWDIKNRLPRSVTTVEWENSFVSVYSKDNPNLLFDMCGFECRILPKCRMATEELTHRDGVWNLQNEVTKERTAQCFLKVDEESLLKFHNRIRQILMSSGSTTFTKIVNKWNTALIGLMTYFREAVVNTQELLDLLVKCENKIQTRIKIGLNSKMPARFPPVVFYTPKEIGGLGMLSMGHVLIPQSDLRWMKQTDQGGITHFRSGMTHDEDQLIPNLYRYIQPWEAEFIDSQRVWAEYALKRQEANAQNRRLTLEDLDDSWDRGIPRINTLFQKDRHTLAYDKGWRVRTEFKTYQILKQNPFWWTHQRHDGKLWNLNNYRTDMIQALGGVEGILEHTLFRGTYFPTWEGLFWERASGFEESMKFKKLTNAQRSGLNQIPNRRFTLWWSPTINRANVYVGFQVQLDLTGIFMHGKIPTLKISLIQIFRAHLWQKIHESVVMDLCQVFDQELDALEIQTVQKETIHPRKSYKMNSSCADILLFAQYKWHVSRPSLLADTKDVMDNTTTQKYWLDIQLRWGDYDSHDVERYARAKFLDYTTDNMSIYPSPTGVLIAIDLAYNLYSAYGNWFPGMKPLIRQAMAKIIKANPAFYVLRERIRKGLQLYSSEPTEPYLTSQNYGELFSNQIIWFVDDTNVYRVTIHKTFEGNLTTKPINGAIFIFNPRTGQLFLKIIHTSVWAGQKRLSQLAKWKTAEEVAALIRSLPVEEQPRQIIVTRKAMLDPLEVHLLDFPNIVIKGSELMLPFQAIMKVEKFGDLILKATEPQMVLFNLYDDWLKTISSYTAFSRVILIMRGMHINPDKTKVILKPDKTTVTEPHHIWPSLSDEDWIKVELALKDMILADYGKKNNVNVASLTQSEVRDIILGMEISAPSAQRQQIADIEKQTKEQSQVTATTTRTVNKHGDEIISATTSNYESQTFASRTEWRIRAISATNLHLRTQHIYVNSDDVKDTGYTYILPKNVLKKFIIIADLRTQVAGYLYGISPPDNPQVKEIRCIVLPPQWGTHQLVHLPNQLPTHEFIKDLEPLGWMHTQPNELPQLSPQDVTSHAKILLENESWDGEKTVIITCSFTPGSVSLTAYKLTPSGFEWARNNTDKQSNNPKGYLPSHYEKVQMLLSDRFLGYFMVPSSGIWNYNFMGVRHEANMRYDLMLTNPKEFYHEDHRPLHFQNFKGFDDPLVGSMTAVPVKKKVQVSFVIRDEKEPMHRSGVNCLQYDAQTGRLFSGGSDTIIRIWKSPDRKEDNIRLTSKEGSFCGGDSYLINGRTKIRRDLHLQSMEHHTDWVNDIILCCGGRNLISASSDTTVKVWNAQKGFCMSTLRTHRDYVRALAYARDVEMVASGGFDQLIYLWDIATLTKLTALNNTVTTSSLSGNKDSIYSLATNPSGTVVISGSTEKVLRVFDPRACQKLMKLRGHTDNVKAVIVNRDGTQARFMTFCISASSDGTIKLWSIGQQCCISSLKCHSESVWALQTDSNFSYVYSGGRDKQVFRTAINDFKTAELMFIEDAPVQRLQLTDPDSRFIWTATWNSSIKRWPLLSDAQIFVGMKGDQYGEIIPCIHEPDIVIPGAASIRQHVVLNDKRHIVTKDTDDNVAMWDVLKGRKVCDHGKRPMEEVIKDHFKKVFVPSWFTVDLKSGMLQITLDESDFFSAWVSAKDAGFPNSQNDTKINYGGMLLRALFEHWSRSFSDVDEESPTHRFNSVPGHTPLILCESTGRPIFRLMIRDAAHETESQMLSDFVPLWVLDVVERNQLPKFNKMPFFLLPHPSLGIKAPKKDRLSATEMLQVRKVIEHVYEKILNVNDANYSENGIPSAAQMLPSSLQANIEERVELYCQDQKLDPEMDLRTVKHFIWKQGGDLMLYYKPIR</sequence>
<dbReference type="Pfam" id="PF08083">
    <property type="entry name" value="PROCN"/>
    <property type="match status" value="1"/>
</dbReference>
<dbReference type="InterPro" id="IPR043172">
    <property type="entry name" value="Prp8_domainIV_palm"/>
</dbReference>
<dbReference type="PANTHER" id="PTHR11140:SF0">
    <property type="entry name" value="PRE-MRNA-PROCESSING-SPLICING FACTOR 8"/>
    <property type="match status" value="1"/>
</dbReference>
<keyword evidence="6" id="KW-0677">Repeat</keyword>
<dbReference type="GO" id="GO:0030623">
    <property type="term" value="F:U5 snRNA binding"/>
    <property type="evidence" value="ECO:0007669"/>
    <property type="project" value="InterPro"/>
</dbReference>
<dbReference type="InterPro" id="IPR019581">
    <property type="entry name" value="Prp8_U5-snRNA-bd"/>
</dbReference>
<dbReference type="SUPFAM" id="SSF53098">
    <property type="entry name" value="Ribonuclease H-like"/>
    <property type="match status" value="2"/>
</dbReference>
<reference evidence="14" key="1">
    <citation type="submission" date="2016-04" db="UniProtKB">
        <authorList>
            <consortium name="WormBaseParasite"/>
        </authorList>
    </citation>
    <scope>IDENTIFICATION</scope>
</reference>
<dbReference type="SUPFAM" id="SSF50978">
    <property type="entry name" value="WD40 repeat-like"/>
    <property type="match status" value="1"/>
</dbReference>
<dbReference type="PROSITE" id="PS50249">
    <property type="entry name" value="MPN"/>
    <property type="match status" value="1"/>
</dbReference>
<dbReference type="PROSITE" id="PS50294">
    <property type="entry name" value="WD_REPEATS_REGION"/>
    <property type="match status" value="3"/>
</dbReference>
<keyword evidence="13" id="KW-1185">Reference proteome</keyword>
<dbReference type="GO" id="GO:0017070">
    <property type="term" value="F:U6 snRNA binding"/>
    <property type="evidence" value="ECO:0007669"/>
    <property type="project" value="InterPro"/>
</dbReference>
<dbReference type="Pfam" id="PF08082">
    <property type="entry name" value="PRO8NT"/>
    <property type="match status" value="1"/>
</dbReference>
<dbReference type="WBParaSite" id="EEL_0000817701-mRNA-1">
    <property type="protein sequence ID" value="EEL_0000817701-mRNA-1"/>
    <property type="gene ID" value="EEL_0000817701"/>
</dbReference>
<dbReference type="SMART" id="SM00320">
    <property type="entry name" value="WD40"/>
    <property type="match status" value="7"/>
</dbReference>
<dbReference type="FunFam" id="3.30.420.230:FF:000001">
    <property type="entry name" value="Pre-mRNA-processing-splicing factor 8"/>
    <property type="match status" value="1"/>
</dbReference>
<dbReference type="InterPro" id="IPR001680">
    <property type="entry name" value="WD40_rpt"/>
</dbReference>
<dbReference type="InterPro" id="IPR042516">
    <property type="entry name" value="Prp8_U5-snRNA-bd_sf"/>
</dbReference>
<dbReference type="GO" id="GO:0045292">
    <property type="term" value="P:mRNA cis splicing, via spliceosome"/>
    <property type="evidence" value="ECO:0007669"/>
    <property type="project" value="UniProtKB-ARBA"/>
</dbReference>
<dbReference type="Pfam" id="PF01398">
    <property type="entry name" value="JAB"/>
    <property type="match status" value="1"/>
</dbReference>
<dbReference type="InterPro" id="IPR000555">
    <property type="entry name" value="JAMM/MPN+_dom"/>
</dbReference>
<keyword evidence="8" id="KW-0508">mRNA splicing</keyword>